<dbReference type="EMBL" id="CM045760">
    <property type="protein sequence ID" value="KAI8025953.1"/>
    <property type="molecule type" value="Genomic_DNA"/>
</dbReference>
<evidence type="ECO:0000313" key="1">
    <source>
        <dbReference type="EMBL" id="KAI8025953.1"/>
    </source>
</evidence>
<protein>
    <submittedName>
        <fullName evidence="1">Uncharacterized protein</fullName>
    </submittedName>
</protein>
<name>A0ACC0IJW7_9ERIC</name>
<accession>A0ACC0IJW7</accession>
<comment type="caution">
    <text evidence="1">The sequence shown here is derived from an EMBL/GenBank/DDBJ whole genome shotgun (WGS) entry which is preliminary data.</text>
</comment>
<organism evidence="1 2">
    <name type="scientific">Camellia lanceoleosa</name>
    <dbReference type="NCBI Taxonomy" id="1840588"/>
    <lineage>
        <taxon>Eukaryota</taxon>
        <taxon>Viridiplantae</taxon>
        <taxon>Streptophyta</taxon>
        <taxon>Embryophyta</taxon>
        <taxon>Tracheophyta</taxon>
        <taxon>Spermatophyta</taxon>
        <taxon>Magnoliopsida</taxon>
        <taxon>eudicotyledons</taxon>
        <taxon>Gunneridae</taxon>
        <taxon>Pentapetalae</taxon>
        <taxon>asterids</taxon>
        <taxon>Ericales</taxon>
        <taxon>Theaceae</taxon>
        <taxon>Camellia</taxon>
    </lineage>
</organism>
<dbReference type="Proteomes" id="UP001060215">
    <property type="component" value="Chromosome 3"/>
</dbReference>
<gene>
    <name evidence="1" type="ORF">LOK49_LG02G00070</name>
</gene>
<keyword evidence="2" id="KW-1185">Reference proteome</keyword>
<sequence>MVTIETEKQVLLENVTLADVLVDGWRDGILTIAFRSNYNENALKDDQRMARELGFDANELEDEKRNKKRVRTTLADLFSADSDDLKNAKRDRSKIKPESKKKADDDVHGKKKGLSFAKKLIPRVGDDTRPIKKLHQLMRRMLKRKIHPDLEGKFQKIDSQIKPIVCGLFAEEHGANESVSLLQIKDAVV</sequence>
<reference evidence="1 2" key="1">
    <citation type="journal article" date="2022" name="Plant J.">
        <title>Chromosome-level genome of Camellia lanceoleosa provides a valuable resource for understanding genome evolution and self-incompatibility.</title>
        <authorList>
            <person name="Gong W."/>
            <person name="Xiao S."/>
            <person name="Wang L."/>
            <person name="Liao Z."/>
            <person name="Chang Y."/>
            <person name="Mo W."/>
            <person name="Hu G."/>
            <person name="Li W."/>
            <person name="Zhao G."/>
            <person name="Zhu H."/>
            <person name="Hu X."/>
            <person name="Ji K."/>
            <person name="Xiang X."/>
            <person name="Song Q."/>
            <person name="Yuan D."/>
            <person name="Jin S."/>
            <person name="Zhang L."/>
        </authorList>
    </citation>
    <scope>NUCLEOTIDE SEQUENCE [LARGE SCALE GENOMIC DNA]</scope>
    <source>
        <strain evidence="1">SQ_2022a</strain>
    </source>
</reference>
<proteinExistence type="predicted"/>
<evidence type="ECO:0000313" key="2">
    <source>
        <dbReference type="Proteomes" id="UP001060215"/>
    </source>
</evidence>